<proteinExistence type="predicted"/>
<evidence type="ECO:0008006" key="3">
    <source>
        <dbReference type="Google" id="ProtNLM"/>
    </source>
</evidence>
<reference evidence="1 2" key="1">
    <citation type="submission" date="2018-07" db="EMBL/GenBank/DDBJ databases">
        <title>Genome sequence of Nitratireductor thuwali#1536.</title>
        <authorList>
            <person name="Michoud G."/>
            <person name="Merlino G."/>
            <person name="Sefrji F.O."/>
            <person name="Daffonchio D."/>
        </authorList>
    </citation>
    <scope>NUCLEOTIDE SEQUENCE [LARGE SCALE GENOMIC DNA]</scope>
    <source>
        <strain evidence="2">Nit1536</strain>
    </source>
</reference>
<name>A0ABY5MP64_9HYPH</name>
<keyword evidence="2" id="KW-1185">Reference proteome</keyword>
<dbReference type="Gene3D" id="1.10.1510.10">
    <property type="entry name" value="Uncharacterised protein YqeY/AIM41 PF09424, N-terminal domain"/>
    <property type="match status" value="1"/>
</dbReference>
<evidence type="ECO:0000313" key="2">
    <source>
        <dbReference type="Proteomes" id="UP001342418"/>
    </source>
</evidence>
<protein>
    <recommendedName>
        <fullName evidence="3">GatB/YqeY domain-containing protein</fullName>
    </recommendedName>
</protein>
<dbReference type="InterPro" id="IPR042184">
    <property type="entry name" value="YqeY/Aim41_N"/>
</dbReference>
<dbReference type="RefSeq" id="WP_338531406.1">
    <property type="nucleotide sequence ID" value="NZ_CP030941.1"/>
</dbReference>
<dbReference type="Proteomes" id="UP001342418">
    <property type="component" value="Chromosome"/>
</dbReference>
<sequence length="111" mass="12519">MRSRLRANLGLAMKLARKREAALIRELIAAIDNAEAAPGLSEPASVVRHDFRDRSAEAERRLLSREEVRALVSREIEKRAHAAAEFDRLGKAEEAAALRAEIQMARRYVEE</sequence>
<gene>
    <name evidence="1" type="ORF">NTH_03727</name>
</gene>
<organism evidence="1 2">
    <name type="scientific">Nitratireductor thuwali</name>
    <dbReference type="NCBI Taxonomy" id="2267699"/>
    <lineage>
        <taxon>Bacteria</taxon>
        <taxon>Pseudomonadati</taxon>
        <taxon>Pseudomonadota</taxon>
        <taxon>Alphaproteobacteria</taxon>
        <taxon>Hyphomicrobiales</taxon>
        <taxon>Phyllobacteriaceae</taxon>
        <taxon>Nitratireductor</taxon>
    </lineage>
</organism>
<evidence type="ECO:0000313" key="1">
    <source>
        <dbReference type="EMBL" id="UUP19232.1"/>
    </source>
</evidence>
<dbReference type="EMBL" id="CP030941">
    <property type="protein sequence ID" value="UUP19232.1"/>
    <property type="molecule type" value="Genomic_DNA"/>
</dbReference>
<accession>A0ABY5MP64</accession>